<organism evidence="19 20">
    <name type="scientific">Aspergillus leporis</name>
    <dbReference type="NCBI Taxonomy" id="41062"/>
    <lineage>
        <taxon>Eukaryota</taxon>
        <taxon>Fungi</taxon>
        <taxon>Dikarya</taxon>
        <taxon>Ascomycota</taxon>
        <taxon>Pezizomycotina</taxon>
        <taxon>Eurotiomycetes</taxon>
        <taxon>Eurotiomycetidae</taxon>
        <taxon>Eurotiales</taxon>
        <taxon>Aspergillaceae</taxon>
        <taxon>Aspergillus</taxon>
        <taxon>Aspergillus subgen. Circumdati</taxon>
    </lineage>
</organism>
<evidence type="ECO:0000256" key="2">
    <source>
        <dbReference type="ARBA" id="ARBA00010790"/>
    </source>
</evidence>
<dbReference type="InterPro" id="IPR052542">
    <property type="entry name" value="Cholesterol_Oxidase"/>
</dbReference>
<feature type="transmembrane region" description="Helical" evidence="16">
    <location>
        <begin position="794"/>
        <end position="816"/>
    </location>
</feature>
<comment type="similarity">
    <text evidence="2">Belongs to the GMC oxidoreductase family.</text>
</comment>
<evidence type="ECO:0000313" key="20">
    <source>
        <dbReference type="Proteomes" id="UP000326565"/>
    </source>
</evidence>
<evidence type="ECO:0000256" key="16">
    <source>
        <dbReference type="SAM" id="Phobius"/>
    </source>
</evidence>
<evidence type="ECO:0000259" key="18">
    <source>
        <dbReference type="Pfam" id="PF05199"/>
    </source>
</evidence>
<keyword evidence="5" id="KW-0274">FAD</keyword>
<comment type="cofactor">
    <cofactor evidence="1">
        <name>FAD</name>
        <dbReference type="ChEBI" id="CHEBI:57692"/>
    </cofactor>
</comment>
<evidence type="ECO:0000256" key="5">
    <source>
        <dbReference type="ARBA" id="ARBA00022827"/>
    </source>
</evidence>
<dbReference type="AlphaFoldDB" id="A0A5N5XAG6"/>
<reference evidence="19 20" key="1">
    <citation type="submission" date="2019-04" db="EMBL/GenBank/DDBJ databases">
        <title>Friends and foes A comparative genomics study of 23 Aspergillus species from section Flavi.</title>
        <authorList>
            <consortium name="DOE Joint Genome Institute"/>
            <person name="Kjaerbolling I."/>
            <person name="Vesth T."/>
            <person name="Frisvad J.C."/>
            <person name="Nybo J.L."/>
            <person name="Theobald S."/>
            <person name="Kildgaard S."/>
            <person name="Isbrandt T."/>
            <person name="Kuo A."/>
            <person name="Sato A."/>
            <person name="Lyhne E.K."/>
            <person name="Kogle M.E."/>
            <person name="Wiebenga A."/>
            <person name="Kun R.S."/>
            <person name="Lubbers R.J."/>
            <person name="Makela M.R."/>
            <person name="Barry K."/>
            <person name="Chovatia M."/>
            <person name="Clum A."/>
            <person name="Daum C."/>
            <person name="Haridas S."/>
            <person name="He G."/>
            <person name="LaButti K."/>
            <person name="Lipzen A."/>
            <person name="Mondo S."/>
            <person name="Riley R."/>
            <person name="Salamov A."/>
            <person name="Simmons B.A."/>
            <person name="Magnuson J.K."/>
            <person name="Henrissat B."/>
            <person name="Mortensen U.H."/>
            <person name="Larsen T.O."/>
            <person name="Devries R.P."/>
            <person name="Grigoriev I.V."/>
            <person name="Machida M."/>
            <person name="Baker S.E."/>
            <person name="Andersen M.R."/>
        </authorList>
    </citation>
    <scope>NUCLEOTIDE SEQUENCE [LARGE SCALE GENOMIC DNA]</scope>
    <source>
        <strain evidence="19 20">CBS 151.66</strain>
    </source>
</reference>
<keyword evidence="16" id="KW-0812">Transmembrane</keyword>
<dbReference type="GO" id="GO:0050660">
    <property type="term" value="F:flavin adenine dinucleotide binding"/>
    <property type="evidence" value="ECO:0007669"/>
    <property type="project" value="InterPro"/>
</dbReference>
<dbReference type="EMBL" id="ML732183">
    <property type="protein sequence ID" value="KAB8076240.1"/>
    <property type="molecule type" value="Genomic_DNA"/>
</dbReference>
<evidence type="ECO:0000256" key="15">
    <source>
        <dbReference type="ARBA" id="ARBA00049778"/>
    </source>
</evidence>
<evidence type="ECO:0000256" key="13">
    <source>
        <dbReference type="ARBA" id="ARBA00049723"/>
    </source>
</evidence>
<evidence type="ECO:0000259" key="17">
    <source>
        <dbReference type="Pfam" id="PF00732"/>
    </source>
</evidence>
<proteinExistence type="inferred from homology"/>
<sequence>MADYNNKRPDNYPRLDRPFRSMMAAYDVVVVGSGYGAGVAASRMARAGKSVAVLELGWERRPGSFPSSAAQCLKEINVSGTSGRLFSGKPTQLFQLILGDGQHAFVAHALGGCSLINAGVFLEADQGVLQLSPWPPEIRNDPSALQTYYSRAADMLQPTTYPDDHPRLRKLEHLQNQAQHLGKERNFYRVPLTTFFHDGRNKAGVTMHANGGSGNECTAPNDGSKNTIVTTYLTDAWYRGAEIFCGCEVQHVEKAPDGQGYIVYFAWHGSGRSVFEEEFKSQLFWVKANDLCFLGAGSLGTTEILLRSRKYGLPTSPMVGRNMSSNGDMLIFGYNGDEEVNAIAGRSSGSTVGPGPVITGVIDNRECSSPKGTLAGYVIEDGCIPEPFVPLIQAMLTLQTIRDHATSSLSGRVQKCGKVFSSIKSLILGPRTQGGAVQRTATYLVMSHDSNELTLTLKNDEPFLRGPAMGRSENCASIINVLRDVISRTGARMGFSYFYGLYKEEVTVHPLGGANMSRDRTGGEGVTDHLGQVFTGRGSEIHKGLVCCDASIIPTALGVNPLATISALAERSVDLIAGDYQYPIDFSSSNGTLDSTSKPGISNHRQHSLQDKDMHRSLLSIGWQFTEALEGHISTQSNTVDFSVSEVLGKGSSSVIRMLLTIEICRNKDSDQPRYEGICTGTVSCFALSRGSMKIIAGKVHFLKQPEDCAEATGMAYSIQLLSLEGTRYHLAGHKRVDSTASFSFAKMWKATTQVNVRITQDNGMKVGSGVLYISWPLFQRQMRTFRMTEPCRLGMLFALISFLTYFALQLSLFLFRPFVPMRQPRVFFHSSSKRKVQTPTLFEVRTKDGVMVRLEVYEPLAATDDGYIGEEVCTQPILFLPGVTGVGAKHSIFALPFQRCNMVQYFTARGCRCYVLTPRWGCEVNTAAKCTVFDCRLDIAAALQHIQRREGQKTYVVAHCQGSVAFGMGLLDGTIDNTHLLGITANSVLINQVFAYWNSVKGATPILIRLYEFLAGNFFPIGSNYGSRPIQRVLDVLLRFYPVRHRRDLCTSSICHRTSFAFGLCWNHDNLDMHIHENVGQFFAGTHTKILEHITRMGTHGSCLDNRLNPLVTPEGLLNLQGLPLLLITGTENEVFDPESTLLDYEMLRRRFGEHLYRRFQAEGYGHLDTIVGKDAADDVYWRVFDHLRWCIPTRRGYGFNIRLSLSWPVMRVMVPSSIRHLTAFP</sequence>
<dbReference type="InterPro" id="IPR036188">
    <property type="entry name" value="FAD/NAD-bd_sf"/>
</dbReference>
<name>A0A5N5XAG6_9EURO</name>
<evidence type="ECO:0000256" key="9">
    <source>
        <dbReference type="ARBA" id="ARBA00023221"/>
    </source>
</evidence>
<keyword evidence="8" id="KW-1207">Sterol metabolism</keyword>
<dbReference type="Pfam" id="PF00732">
    <property type="entry name" value="GMC_oxred_N"/>
    <property type="match status" value="1"/>
</dbReference>
<feature type="domain" description="Glucose-methanol-choline oxidoreductase N-terminal" evidence="17">
    <location>
        <begin position="79"/>
        <end position="324"/>
    </location>
</feature>
<evidence type="ECO:0000256" key="3">
    <source>
        <dbReference type="ARBA" id="ARBA00022548"/>
    </source>
</evidence>
<dbReference type="EC" id="5.3.3.1" evidence="11"/>
<keyword evidence="10" id="KW-0413">Isomerase</keyword>
<dbReference type="InterPro" id="IPR029058">
    <property type="entry name" value="AB_hydrolase_fold"/>
</dbReference>
<evidence type="ECO:0000256" key="10">
    <source>
        <dbReference type="ARBA" id="ARBA00023235"/>
    </source>
</evidence>
<dbReference type="PANTHER" id="PTHR47470">
    <property type="entry name" value="CHOLESTEROL OXIDASE"/>
    <property type="match status" value="1"/>
</dbReference>
<dbReference type="Pfam" id="PF05199">
    <property type="entry name" value="GMC_oxred_C"/>
    <property type="match status" value="1"/>
</dbReference>
<feature type="domain" description="Glucose-methanol-choline oxidoreductase C-terminal" evidence="18">
    <location>
        <begin position="507"/>
        <end position="569"/>
    </location>
</feature>
<dbReference type="PANTHER" id="PTHR47470:SF1">
    <property type="entry name" value="FAD-DEPENDENT OXIDOREDUCTASE 2 FAD BINDING DOMAIN-CONTAINING PROTEIN"/>
    <property type="match status" value="1"/>
</dbReference>
<evidence type="ECO:0000256" key="7">
    <source>
        <dbReference type="ARBA" id="ARBA00023098"/>
    </source>
</evidence>
<keyword evidence="9" id="KW-0753">Steroid metabolism</keyword>
<dbReference type="GO" id="GO:0004769">
    <property type="term" value="F:steroid Delta-isomerase activity"/>
    <property type="evidence" value="ECO:0007669"/>
    <property type="project" value="UniProtKB-EC"/>
</dbReference>
<evidence type="ECO:0000313" key="19">
    <source>
        <dbReference type="EMBL" id="KAB8076240.1"/>
    </source>
</evidence>
<comment type="pathway">
    <text evidence="12">Steroid metabolism; cholesterol degradation.</text>
</comment>
<dbReference type="SUPFAM" id="SSF53474">
    <property type="entry name" value="alpha/beta-Hydrolases"/>
    <property type="match status" value="1"/>
</dbReference>
<evidence type="ECO:0000256" key="12">
    <source>
        <dbReference type="ARBA" id="ARBA00049645"/>
    </source>
</evidence>
<protein>
    <recommendedName>
        <fullName evidence="14">Cholesterol oxidase</fullName>
        <ecNumber evidence="13">1.1.3.6</ecNumber>
        <ecNumber evidence="11">5.3.3.1</ecNumber>
    </recommendedName>
    <alternativeName>
        <fullName evidence="15">Cholesterol isomerase</fullName>
    </alternativeName>
</protein>
<dbReference type="InterPro" id="IPR000172">
    <property type="entry name" value="GMC_OxRdtase_N"/>
</dbReference>
<keyword evidence="6" id="KW-0560">Oxidoreductase</keyword>
<dbReference type="OrthoDB" id="9974421at2759"/>
<accession>A0A5N5XAG6</accession>
<keyword evidence="20" id="KW-1185">Reference proteome</keyword>
<dbReference type="GO" id="GO:0016995">
    <property type="term" value="F:cholesterol oxidase activity"/>
    <property type="evidence" value="ECO:0007669"/>
    <property type="project" value="UniProtKB-EC"/>
</dbReference>
<dbReference type="Gene3D" id="3.40.50.1820">
    <property type="entry name" value="alpha/beta hydrolase"/>
    <property type="match status" value="1"/>
</dbReference>
<keyword evidence="16" id="KW-1133">Transmembrane helix</keyword>
<dbReference type="SUPFAM" id="SSF51905">
    <property type="entry name" value="FAD/NAD(P)-binding domain"/>
    <property type="match status" value="1"/>
</dbReference>
<dbReference type="Gene3D" id="3.50.50.60">
    <property type="entry name" value="FAD/NAD(P)-binding domain"/>
    <property type="match status" value="3"/>
</dbReference>
<gene>
    <name evidence="19" type="ORF">BDV29DRAFT_200329</name>
</gene>
<dbReference type="EC" id="1.1.3.6" evidence="13"/>
<keyword evidence="16" id="KW-0472">Membrane</keyword>
<evidence type="ECO:0000256" key="8">
    <source>
        <dbReference type="ARBA" id="ARBA00023166"/>
    </source>
</evidence>
<dbReference type="InterPro" id="IPR007867">
    <property type="entry name" value="GMC_OxRtase_C"/>
</dbReference>
<evidence type="ECO:0000256" key="1">
    <source>
        <dbReference type="ARBA" id="ARBA00001974"/>
    </source>
</evidence>
<dbReference type="Proteomes" id="UP000326565">
    <property type="component" value="Unassembled WGS sequence"/>
</dbReference>
<evidence type="ECO:0000256" key="14">
    <source>
        <dbReference type="ARBA" id="ARBA00049744"/>
    </source>
</evidence>
<keyword evidence="4" id="KW-0285">Flavoprotein</keyword>
<evidence type="ECO:0000256" key="6">
    <source>
        <dbReference type="ARBA" id="ARBA00023002"/>
    </source>
</evidence>
<evidence type="ECO:0000256" key="11">
    <source>
        <dbReference type="ARBA" id="ARBA00038856"/>
    </source>
</evidence>
<keyword evidence="7" id="KW-0443">Lipid metabolism</keyword>
<keyword evidence="3" id="KW-0153">Cholesterol metabolism</keyword>
<dbReference type="GO" id="GO:0008203">
    <property type="term" value="P:cholesterol metabolic process"/>
    <property type="evidence" value="ECO:0007669"/>
    <property type="project" value="UniProtKB-KW"/>
</dbReference>
<evidence type="ECO:0000256" key="4">
    <source>
        <dbReference type="ARBA" id="ARBA00022630"/>
    </source>
</evidence>